<dbReference type="Pfam" id="PF00151">
    <property type="entry name" value="Lipase"/>
    <property type="match status" value="1"/>
</dbReference>
<dbReference type="SUPFAM" id="SSF53474">
    <property type="entry name" value="alpha/beta-Hydrolases"/>
    <property type="match status" value="1"/>
</dbReference>
<dbReference type="GO" id="GO:0016298">
    <property type="term" value="F:lipase activity"/>
    <property type="evidence" value="ECO:0007669"/>
    <property type="project" value="InterPro"/>
</dbReference>
<dbReference type="Proteomes" id="UP001187531">
    <property type="component" value="Unassembled WGS sequence"/>
</dbReference>
<gene>
    <name evidence="6" type="ORF">QYM36_015565</name>
</gene>
<comment type="subcellular location">
    <subcellularLocation>
        <location evidence="1">Secreted</location>
    </subcellularLocation>
</comment>
<dbReference type="PRINTS" id="PR00821">
    <property type="entry name" value="TAGLIPASE"/>
</dbReference>
<dbReference type="EMBL" id="JAVRJZ010000019">
    <property type="protein sequence ID" value="KAK2707922.1"/>
    <property type="molecule type" value="Genomic_DNA"/>
</dbReference>
<evidence type="ECO:0000313" key="6">
    <source>
        <dbReference type="EMBL" id="KAK2707922.1"/>
    </source>
</evidence>
<dbReference type="InterPro" id="IPR029058">
    <property type="entry name" value="AB_hydrolase_fold"/>
</dbReference>
<evidence type="ECO:0000256" key="1">
    <source>
        <dbReference type="ARBA" id="ARBA00004613"/>
    </source>
</evidence>
<feature type="domain" description="Lipase" evidence="5">
    <location>
        <begin position="2"/>
        <end position="214"/>
    </location>
</feature>
<evidence type="ECO:0000256" key="3">
    <source>
        <dbReference type="ARBA" id="ARBA00022525"/>
    </source>
</evidence>
<keyword evidence="7" id="KW-1185">Reference proteome</keyword>
<keyword evidence="3" id="KW-0964">Secreted</keyword>
<reference evidence="6" key="1">
    <citation type="submission" date="2023-07" db="EMBL/GenBank/DDBJ databases">
        <title>Chromosome-level genome assembly of Artemia franciscana.</title>
        <authorList>
            <person name="Jo E."/>
        </authorList>
    </citation>
    <scope>NUCLEOTIDE SEQUENCE</scope>
    <source>
        <tissue evidence="6">Whole body</tissue>
    </source>
</reference>
<dbReference type="GO" id="GO:0016042">
    <property type="term" value="P:lipid catabolic process"/>
    <property type="evidence" value="ECO:0007669"/>
    <property type="project" value="TreeGrafter"/>
</dbReference>
<dbReference type="Gene3D" id="3.40.50.1820">
    <property type="entry name" value="alpha/beta hydrolase"/>
    <property type="match status" value="1"/>
</dbReference>
<evidence type="ECO:0000313" key="7">
    <source>
        <dbReference type="Proteomes" id="UP001187531"/>
    </source>
</evidence>
<evidence type="ECO:0000256" key="4">
    <source>
        <dbReference type="RuleBase" id="RU004262"/>
    </source>
</evidence>
<feature type="non-terminal residue" evidence="6">
    <location>
        <position position="248"/>
    </location>
</feature>
<sequence>VTSNFNRRRPTKIIIPGLNSNPAFVVYIEMKKAYVQHEDVNVIIVNWVADAMSPSYIRTMQRMWTMAKIVARFIERMPPTPEIHILSTSLACHGAGFVGKLSRRTINRITAFDPAGPIYKILPPTQRLHRSDATFVDVVHTDVGLAKYGHFGIQQSLGDVDFYVNGGDNQPGCGRPGIHNGAIGFCSHWKSIKYFTDTIRGEQYVAYPCSNNQAIHHLHTMIPFGEHVPHSATGDFCLAVDRSEDRSP</sequence>
<dbReference type="InterPro" id="IPR000734">
    <property type="entry name" value="TAG_lipase"/>
</dbReference>
<name>A0AA88KXG9_ARTSF</name>
<feature type="non-terminal residue" evidence="6">
    <location>
        <position position="1"/>
    </location>
</feature>
<organism evidence="6 7">
    <name type="scientific">Artemia franciscana</name>
    <name type="common">Brine shrimp</name>
    <name type="synonym">Artemia sanfranciscana</name>
    <dbReference type="NCBI Taxonomy" id="6661"/>
    <lineage>
        <taxon>Eukaryota</taxon>
        <taxon>Metazoa</taxon>
        <taxon>Ecdysozoa</taxon>
        <taxon>Arthropoda</taxon>
        <taxon>Crustacea</taxon>
        <taxon>Branchiopoda</taxon>
        <taxon>Anostraca</taxon>
        <taxon>Artemiidae</taxon>
        <taxon>Artemia</taxon>
    </lineage>
</organism>
<dbReference type="InterPro" id="IPR013818">
    <property type="entry name" value="Lipase"/>
</dbReference>
<proteinExistence type="inferred from homology"/>
<evidence type="ECO:0000259" key="5">
    <source>
        <dbReference type="Pfam" id="PF00151"/>
    </source>
</evidence>
<dbReference type="GO" id="GO:0005615">
    <property type="term" value="C:extracellular space"/>
    <property type="evidence" value="ECO:0007669"/>
    <property type="project" value="TreeGrafter"/>
</dbReference>
<evidence type="ECO:0000256" key="2">
    <source>
        <dbReference type="ARBA" id="ARBA00010701"/>
    </source>
</evidence>
<dbReference type="PANTHER" id="PTHR11610">
    <property type="entry name" value="LIPASE"/>
    <property type="match status" value="1"/>
</dbReference>
<accession>A0AA88KXG9</accession>
<protein>
    <recommendedName>
        <fullName evidence="5">Lipase domain-containing protein</fullName>
    </recommendedName>
</protein>
<dbReference type="AlphaFoldDB" id="A0AA88KXG9"/>
<comment type="caution">
    <text evidence="6">The sequence shown here is derived from an EMBL/GenBank/DDBJ whole genome shotgun (WGS) entry which is preliminary data.</text>
</comment>
<comment type="similarity">
    <text evidence="2 4">Belongs to the AB hydrolase superfamily. Lipase family.</text>
</comment>